<sequence length="69" mass="7331">MANDVSTLLAFNPDMGSGVASLLGTAIGAGRKSAHHSMYASKGFMQNPVVLRGIILHYCLVSYSVIRYA</sequence>
<proteinExistence type="predicted"/>
<feature type="transmembrane region" description="Helical" evidence="1">
    <location>
        <begin position="49"/>
        <end position="66"/>
    </location>
</feature>
<reference evidence="2" key="1">
    <citation type="submission" date="2019-04" db="EMBL/GenBank/DDBJ databases">
        <title>Friends and foes A comparative genomics study of 23 Aspergillus species from section Flavi.</title>
        <authorList>
            <consortium name="DOE Joint Genome Institute"/>
            <person name="Kjaerbolling I."/>
            <person name="Vesth T."/>
            <person name="Frisvad J.C."/>
            <person name="Nybo J.L."/>
            <person name="Theobald S."/>
            <person name="Kildgaard S."/>
            <person name="Isbrandt T."/>
            <person name="Kuo A."/>
            <person name="Sato A."/>
            <person name="Lyhne E.K."/>
            <person name="Kogle M.E."/>
            <person name="Wiebenga A."/>
            <person name="Kun R.S."/>
            <person name="Lubbers R.J."/>
            <person name="Makela M.R."/>
            <person name="Barry K."/>
            <person name="Chovatia M."/>
            <person name="Clum A."/>
            <person name="Daum C."/>
            <person name="Haridas S."/>
            <person name="He G."/>
            <person name="LaButti K."/>
            <person name="Lipzen A."/>
            <person name="Mondo S."/>
            <person name="Riley R."/>
            <person name="Salamov A."/>
            <person name="Simmons B.A."/>
            <person name="Magnuson J.K."/>
            <person name="Henrissat B."/>
            <person name="Mortensen U.H."/>
            <person name="Larsen T.O."/>
            <person name="Devries R.P."/>
            <person name="Grigoriev I.V."/>
            <person name="Machida M."/>
            <person name="Baker S.E."/>
            <person name="Andersen M.R."/>
        </authorList>
    </citation>
    <scope>NUCLEOTIDE SEQUENCE</scope>
    <source>
        <strain evidence="2">CBS 117612</strain>
    </source>
</reference>
<accession>A0A5N6Y316</accession>
<name>A0A5N6Y316_9EURO</name>
<keyword evidence="1" id="KW-1133">Transmembrane helix</keyword>
<dbReference type="EMBL" id="ML737163">
    <property type="protein sequence ID" value="KAE8338839.1"/>
    <property type="molecule type" value="Genomic_DNA"/>
</dbReference>
<protein>
    <submittedName>
        <fullName evidence="2">Uncharacterized protein</fullName>
    </submittedName>
</protein>
<organism evidence="2">
    <name type="scientific">Aspergillus arachidicola</name>
    <dbReference type="NCBI Taxonomy" id="656916"/>
    <lineage>
        <taxon>Eukaryota</taxon>
        <taxon>Fungi</taxon>
        <taxon>Dikarya</taxon>
        <taxon>Ascomycota</taxon>
        <taxon>Pezizomycotina</taxon>
        <taxon>Eurotiomycetes</taxon>
        <taxon>Eurotiomycetidae</taxon>
        <taxon>Eurotiales</taxon>
        <taxon>Aspergillaceae</taxon>
        <taxon>Aspergillus</taxon>
        <taxon>Aspergillus subgen. Circumdati</taxon>
    </lineage>
</organism>
<gene>
    <name evidence="2" type="ORF">BDV24DRAFT_137426</name>
</gene>
<evidence type="ECO:0000313" key="2">
    <source>
        <dbReference type="EMBL" id="KAE8338839.1"/>
    </source>
</evidence>
<dbReference type="AlphaFoldDB" id="A0A5N6Y316"/>
<keyword evidence="1" id="KW-0812">Transmembrane</keyword>
<evidence type="ECO:0000256" key="1">
    <source>
        <dbReference type="SAM" id="Phobius"/>
    </source>
</evidence>
<keyword evidence="1" id="KW-0472">Membrane</keyword>
<dbReference type="Proteomes" id="UP000325558">
    <property type="component" value="Unassembled WGS sequence"/>
</dbReference>